<name>A0A9Q7AKA5_9BACT</name>
<protein>
    <submittedName>
        <fullName evidence="1">Uncharacterized protein</fullName>
    </submittedName>
</protein>
<dbReference type="Proteomes" id="UP000671879">
    <property type="component" value="Chromosome"/>
</dbReference>
<reference evidence="2" key="1">
    <citation type="submission" date="2021-04" db="EMBL/GenBank/DDBJ databases">
        <title>A novel Synergistetes isolate from a pyrite-forming mixed culture.</title>
        <authorList>
            <person name="Bunk B."/>
            <person name="Sproer C."/>
            <person name="Spring S."/>
            <person name="Pester M."/>
        </authorList>
    </citation>
    <scope>NUCLEOTIDE SEQUENCE [LARGE SCALE GENOMIC DNA]</scope>
    <source>
        <strain evidence="2">J.5.4.2-T.3.5.2</strain>
    </source>
</reference>
<organism evidence="1 2">
    <name type="scientific">Aminithiophilus ramosus</name>
    <dbReference type="NCBI Taxonomy" id="3029084"/>
    <lineage>
        <taxon>Bacteria</taxon>
        <taxon>Thermotogati</taxon>
        <taxon>Synergistota</taxon>
        <taxon>Synergistia</taxon>
        <taxon>Synergistales</taxon>
        <taxon>Aminithiophilaceae</taxon>
        <taxon>Aminithiophilus</taxon>
    </lineage>
</organism>
<dbReference type="Gene3D" id="3.40.50.11190">
    <property type="match status" value="1"/>
</dbReference>
<proteinExistence type="predicted"/>
<evidence type="ECO:0000313" key="1">
    <source>
        <dbReference type="EMBL" id="QTX31462.1"/>
    </source>
</evidence>
<dbReference type="EMBL" id="CP072943">
    <property type="protein sequence ID" value="QTX31462.1"/>
    <property type="molecule type" value="Genomic_DNA"/>
</dbReference>
<dbReference type="Gene3D" id="3.40.50.2000">
    <property type="entry name" value="Glycogen Phosphorylase B"/>
    <property type="match status" value="1"/>
</dbReference>
<evidence type="ECO:0000313" key="2">
    <source>
        <dbReference type="Proteomes" id="UP000671879"/>
    </source>
</evidence>
<dbReference type="KEGG" id="aram:KAR29_08780"/>
<dbReference type="AlphaFoldDB" id="A0A9Q7AKA5"/>
<dbReference type="RefSeq" id="WP_274372627.1">
    <property type="nucleotide sequence ID" value="NZ_CP072943.1"/>
</dbReference>
<keyword evidence="2" id="KW-1185">Reference proteome</keyword>
<accession>A0A9Q7AKA5</accession>
<sequence>MGSGVRESLVPLFDGVDFVVVDSYRASSPWLAWVAERLPLVVIDDFRDRPVERYATALLNYNLDAERWPYEFSSDRLRLLGPAYALLRPEVAFWADQIDSGALLSGEDVLFVAGASDMAGATESILRWWDGSWPPLSAVLGPLVDASLRRRCRAAADGKENVALLEAPNDFLERMARSGRVICTSSVTAYEALALGRPLAVFQVADNQRGIGEAIQAKGLGHDLGFWGSFGRGDLEAVLSLPLGGENTVVTEEGTDHPVARGETTLARRPCRAREGAVVDPRGALAAAAALAAFFERGGRR</sequence>
<gene>
    <name evidence="1" type="ORF">KAR29_08780</name>
</gene>